<evidence type="ECO:0000259" key="10">
    <source>
        <dbReference type="PROSITE" id="PS50835"/>
    </source>
</evidence>
<dbReference type="EMBL" id="JAHUTI010023375">
    <property type="protein sequence ID" value="MED6240235.1"/>
    <property type="molecule type" value="Genomic_DNA"/>
</dbReference>
<keyword evidence="5 8" id="KW-0472">Membrane</keyword>
<keyword evidence="4" id="KW-0391">Immunity</keyword>
<protein>
    <recommendedName>
        <fullName evidence="10">Ig-like domain-containing protein</fullName>
    </recommendedName>
</protein>
<feature type="transmembrane region" description="Helical" evidence="8">
    <location>
        <begin position="252"/>
        <end position="274"/>
    </location>
</feature>
<dbReference type="SMART" id="SM00409">
    <property type="entry name" value="IG"/>
    <property type="match status" value="2"/>
</dbReference>
<evidence type="ECO:0000313" key="12">
    <source>
        <dbReference type="Proteomes" id="UP001345963"/>
    </source>
</evidence>
<reference evidence="11 12" key="1">
    <citation type="submission" date="2021-07" db="EMBL/GenBank/DDBJ databases">
        <authorList>
            <person name="Palmer J.M."/>
        </authorList>
    </citation>
    <scope>NUCLEOTIDE SEQUENCE [LARGE SCALE GENOMIC DNA]</scope>
    <source>
        <strain evidence="11 12">AT_MEX2019</strain>
        <tissue evidence="11">Muscle</tissue>
    </source>
</reference>
<dbReference type="InterPro" id="IPR007110">
    <property type="entry name" value="Ig-like_dom"/>
</dbReference>
<dbReference type="InterPro" id="IPR003599">
    <property type="entry name" value="Ig_sub"/>
</dbReference>
<dbReference type="CDD" id="cd00099">
    <property type="entry name" value="IgV"/>
    <property type="match status" value="1"/>
</dbReference>
<comment type="caution">
    <text evidence="11">The sequence shown here is derived from an EMBL/GenBank/DDBJ whole genome shotgun (WGS) entry which is preliminary data.</text>
</comment>
<evidence type="ECO:0000256" key="6">
    <source>
        <dbReference type="ARBA" id="ARBA00023157"/>
    </source>
</evidence>
<keyword evidence="8" id="KW-0812">Transmembrane</keyword>
<dbReference type="InterPro" id="IPR036179">
    <property type="entry name" value="Ig-like_dom_sf"/>
</dbReference>
<sequence>MLLFWVTLLVLLCQGNTFVPVVTVQLGQPVTLTCLFTETIQSIGWLHWYRQTAGDTLKLISMLRQNTNPIYGPGFSSPSFHTTHDNKMCNLSILKTTTEDEGMYHCANINWLESTWSGTYLLLKGNTETTSSYRVVQQASVLDPSHPADSETLQCSLFSQPEGKNCSGDPSVFWFRTTSDKSFPELIYTDGKIPENCEKTSSAQKKCSYNFYKNVASSDVGTYYCAVATCGQILLGNGTKVEIANSSRSAELLVVTTVICLAISVIVNIVLICCGTQRTSRINFTESSSSQVQYTSQPDGITEDGEHLTYAALHFSTGMTNKRELKTEESIYSNARESISMQ</sequence>
<proteinExistence type="predicted"/>
<evidence type="ECO:0000256" key="8">
    <source>
        <dbReference type="SAM" id="Phobius"/>
    </source>
</evidence>
<dbReference type="Gene3D" id="2.60.40.10">
    <property type="entry name" value="Immunoglobulins"/>
    <property type="match status" value="2"/>
</dbReference>
<dbReference type="Proteomes" id="UP001345963">
    <property type="component" value="Unassembled WGS sequence"/>
</dbReference>
<feature type="signal peptide" evidence="9">
    <location>
        <begin position="1"/>
        <end position="17"/>
    </location>
</feature>
<keyword evidence="3 9" id="KW-0732">Signal</keyword>
<evidence type="ECO:0000256" key="5">
    <source>
        <dbReference type="ARBA" id="ARBA00023136"/>
    </source>
</evidence>
<dbReference type="InterPro" id="IPR052051">
    <property type="entry name" value="TCR_complex_component"/>
</dbReference>
<dbReference type="PROSITE" id="PS50835">
    <property type="entry name" value="IG_LIKE"/>
    <property type="match status" value="2"/>
</dbReference>
<gene>
    <name evidence="11" type="ORF">ATANTOWER_017935</name>
</gene>
<feature type="chain" id="PRO_5047495749" description="Ig-like domain-containing protein" evidence="9">
    <location>
        <begin position="18"/>
        <end position="342"/>
    </location>
</feature>
<evidence type="ECO:0000256" key="2">
    <source>
        <dbReference type="ARBA" id="ARBA00022475"/>
    </source>
</evidence>
<keyword evidence="7" id="KW-0325">Glycoprotein</keyword>
<dbReference type="SUPFAM" id="SSF48726">
    <property type="entry name" value="Immunoglobulin"/>
    <property type="match status" value="2"/>
</dbReference>
<comment type="subcellular location">
    <subcellularLocation>
        <location evidence="1">Cell membrane</location>
    </subcellularLocation>
</comment>
<evidence type="ECO:0000256" key="1">
    <source>
        <dbReference type="ARBA" id="ARBA00004236"/>
    </source>
</evidence>
<keyword evidence="6" id="KW-1015">Disulfide bond</keyword>
<evidence type="ECO:0000256" key="7">
    <source>
        <dbReference type="ARBA" id="ARBA00023180"/>
    </source>
</evidence>
<feature type="domain" description="Ig-like" evidence="10">
    <location>
        <begin position="152"/>
        <end position="227"/>
    </location>
</feature>
<evidence type="ECO:0000256" key="3">
    <source>
        <dbReference type="ARBA" id="ARBA00022729"/>
    </source>
</evidence>
<dbReference type="PANTHER" id="PTHR19433">
    <property type="entry name" value="T-CELL RECEPTOR ALPHA CHAIN V REGION-RELATED"/>
    <property type="match status" value="1"/>
</dbReference>
<name>A0ABU7AS38_9TELE</name>
<feature type="domain" description="Ig-like" evidence="10">
    <location>
        <begin position="27"/>
        <end position="106"/>
    </location>
</feature>
<evidence type="ECO:0000256" key="4">
    <source>
        <dbReference type="ARBA" id="ARBA00022859"/>
    </source>
</evidence>
<dbReference type="PANTHER" id="PTHR19433:SF111">
    <property type="entry name" value="T CELL RECEPTOR ALPHA VARIABLE 4"/>
    <property type="match status" value="1"/>
</dbReference>
<dbReference type="InterPro" id="IPR013783">
    <property type="entry name" value="Ig-like_fold"/>
</dbReference>
<dbReference type="InterPro" id="IPR013106">
    <property type="entry name" value="Ig_V-set"/>
</dbReference>
<keyword evidence="2" id="KW-1003">Cell membrane</keyword>
<evidence type="ECO:0000313" key="11">
    <source>
        <dbReference type="EMBL" id="MED6240235.1"/>
    </source>
</evidence>
<keyword evidence="8" id="KW-1133">Transmembrane helix</keyword>
<dbReference type="Pfam" id="PF07686">
    <property type="entry name" value="V-set"/>
    <property type="match status" value="1"/>
</dbReference>
<keyword evidence="12" id="KW-1185">Reference proteome</keyword>
<evidence type="ECO:0000256" key="9">
    <source>
        <dbReference type="SAM" id="SignalP"/>
    </source>
</evidence>
<organism evidence="11 12">
    <name type="scientific">Ataeniobius toweri</name>
    <dbReference type="NCBI Taxonomy" id="208326"/>
    <lineage>
        <taxon>Eukaryota</taxon>
        <taxon>Metazoa</taxon>
        <taxon>Chordata</taxon>
        <taxon>Craniata</taxon>
        <taxon>Vertebrata</taxon>
        <taxon>Euteleostomi</taxon>
        <taxon>Actinopterygii</taxon>
        <taxon>Neopterygii</taxon>
        <taxon>Teleostei</taxon>
        <taxon>Neoteleostei</taxon>
        <taxon>Acanthomorphata</taxon>
        <taxon>Ovalentaria</taxon>
        <taxon>Atherinomorphae</taxon>
        <taxon>Cyprinodontiformes</taxon>
        <taxon>Goodeidae</taxon>
        <taxon>Ataeniobius</taxon>
    </lineage>
</organism>
<accession>A0ABU7AS38</accession>